<dbReference type="OMA" id="RCKSWIC"/>
<dbReference type="AlphaFoldDB" id="N1PXC1"/>
<dbReference type="OrthoDB" id="3621537at2759"/>
<reference evidence="1 2" key="2">
    <citation type="journal article" date="2012" name="PLoS Pathog.">
        <title>Diverse lifestyles and strategies of plant pathogenesis encoded in the genomes of eighteen Dothideomycetes fungi.</title>
        <authorList>
            <person name="Ohm R.A."/>
            <person name="Feau N."/>
            <person name="Henrissat B."/>
            <person name="Schoch C.L."/>
            <person name="Horwitz B.A."/>
            <person name="Barry K.W."/>
            <person name="Condon B.J."/>
            <person name="Copeland A.C."/>
            <person name="Dhillon B."/>
            <person name="Glaser F."/>
            <person name="Hesse C.N."/>
            <person name="Kosti I."/>
            <person name="LaButti K."/>
            <person name="Lindquist E.A."/>
            <person name="Lucas S."/>
            <person name="Salamov A.A."/>
            <person name="Bradshaw R.E."/>
            <person name="Ciuffetti L."/>
            <person name="Hamelin R.C."/>
            <person name="Kema G.H.J."/>
            <person name="Lawrence C."/>
            <person name="Scott J.A."/>
            <person name="Spatafora J.W."/>
            <person name="Turgeon B.G."/>
            <person name="de Wit P.J.G.M."/>
            <person name="Zhong S."/>
            <person name="Goodwin S.B."/>
            <person name="Grigoriev I.V."/>
        </authorList>
    </citation>
    <scope>NUCLEOTIDE SEQUENCE [LARGE SCALE GENOMIC DNA]</scope>
    <source>
        <strain evidence="2">NZE10 / CBS 128990</strain>
    </source>
</reference>
<dbReference type="Proteomes" id="UP000016933">
    <property type="component" value="Unassembled WGS sequence"/>
</dbReference>
<keyword evidence="2" id="KW-1185">Reference proteome</keyword>
<protein>
    <submittedName>
        <fullName evidence="1">Uncharacterized protein</fullName>
    </submittedName>
</protein>
<proteinExistence type="predicted"/>
<organism evidence="1 2">
    <name type="scientific">Dothistroma septosporum (strain NZE10 / CBS 128990)</name>
    <name type="common">Red band needle blight fungus</name>
    <name type="synonym">Mycosphaerella pini</name>
    <dbReference type="NCBI Taxonomy" id="675120"/>
    <lineage>
        <taxon>Eukaryota</taxon>
        <taxon>Fungi</taxon>
        <taxon>Dikarya</taxon>
        <taxon>Ascomycota</taxon>
        <taxon>Pezizomycotina</taxon>
        <taxon>Dothideomycetes</taxon>
        <taxon>Dothideomycetidae</taxon>
        <taxon>Mycosphaerellales</taxon>
        <taxon>Mycosphaerellaceae</taxon>
        <taxon>Dothistroma</taxon>
    </lineage>
</organism>
<name>N1PXC1_DOTSN</name>
<evidence type="ECO:0000313" key="1">
    <source>
        <dbReference type="EMBL" id="EME46874.1"/>
    </source>
</evidence>
<reference evidence="2" key="1">
    <citation type="journal article" date="2012" name="PLoS Genet.">
        <title>The genomes of the fungal plant pathogens Cladosporium fulvum and Dothistroma septosporum reveal adaptation to different hosts and lifestyles but also signatures of common ancestry.</title>
        <authorList>
            <person name="de Wit P.J.G.M."/>
            <person name="van der Burgt A."/>
            <person name="Oekmen B."/>
            <person name="Stergiopoulos I."/>
            <person name="Abd-Elsalam K.A."/>
            <person name="Aerts A.L."/>
            <person name="Bahkali A.H."/>
            <person name="Beenen H.G."/>
            <person name="Chettri P."/>
            <person name="Cox M.P."/>
            <person name="Datema E."/>
            <person name="de Vries R.P."/>
            <person name="Dhillon B."/>
            <person name="Ganley A.R."/>
            <person name="Griffiths S.A."/>
            <person name="Guo Y."/>
            <person name="Hamelin R.C."/>
            <person name="Henrissat B."/>
            <person name="Kabir M.S."/>
            <person name="Jashni M.K."/>
            <person name="Kema G."/>
            <person name="Klaubauf S."/>
            <person name="Lapidus A."/>
            <person name="Levasseur A."/>
            <person name="Lindquist E."/>
            <person name="Mehrabi R."/>
            <person name="Ohm R.A."/>
            <person name="Owen T.J."/>
            <person name="Salamov A."/>
            <person name="Schwelm A."/>
            <person name="Schijlen E."/>
            <person name="Sun H."/>
            <person name="van den Burg H.A."/>
            <person name="van Ham R.C.H.J."/>
            <person name="Zhang S."/>
            <person name="Goodwin S.B."/>
            <person name="Grigoriev I.V."/>
            <person name="Collemare J."/>
            <person name="Bradshaw R.E."/>
        </authorList>
    </citation>
    <scope>NUCLEOTIDE SEQUENCE [LARGE SCALE GENOMIC DNA]</scope>
    <source>
        <strain evidence="2">NZE10 / CBS 128990</strain>
    </source>
</reference>
<evidence type="ECO:0000313" key="2">
    <source>
        <dbReference type="Proteomes" id="UP000016933"/>
    </source>
</evidence>
<dbReference type="HOGENOM" id="CLU_1199795_0_0_1"/>
<dbReference type="EMBL" id="KB446537">
    <property type="protein sequence ID" value="EME46874.1"/>
    <property type="molecule type" value="Genomic_DNA"/>
</dbReference>
<sequence length="231" mass="25939">MAGSLFDQQRRVAARSVFSFEYAGWPVVLLAQSWQWLERSLRIALLYRQDPGSTAPRILRDHNTTPDQAYIELQDTTRMRLTTPLLLTALTSLVTADFFISNTSVCMGAFMVQNCYHGAKVLADATDINKTYTCPHLVPAEDAHYIRNGTAGPYGDERIFSDGGICDSGKLYFEKTYTGQMADERGYSVKNEQGETVADCQWDNSTSRQCNHWVGMLYFATMYRCTGSICG</sequence>
<dbReference type="eggNOG" id="ENOG502T8RE">
    <property type="taxonomic scope" value="Eukaryota"/>
</dbReference>
<accession>N1PXC1</accession>
<gene>
    <name evidence="1" type="ORF">DOTSEDRAFT_33406</name>
</gene>